<dbReference type="Proteomes" id="UP000008068">
    <property type="component" value="Unassembled WGS sequence"/>
</dbReference>
<evidence type="ECO:0000313" key="2">
    <source>
        <dbReference type="Proteomes" id="UP000008068"/>
    </source>
</evidence>
<dbReference type="HOGENOM" id="CLU_1827010_0_0_1"/>
<name>G0N1Z8_CAEBE</name>
<dbReference type="AlphaFoldDB" id="G0N1Z8"/>
<gene>
    <name evidence="1" type="ORF">CAEBREN_06079</name>
</gene>
<protein>
    <submittedName>
        <fullName evidence="1">Uncharacterized protein</fullName>
    </submittedName>
</protein>
<evidence type="ECO:0000313" key="1">
    <source>
        <dbReference type="EMBL" id="EGT50280.1"/>
    </source>
</evidence>
<organism evidence="2">
    <name type="scientific">Caenorhabditis brenneri</name>
    <name type="common">Nematode worm</name>
    <dbReference type="NCBI Taxonomy" id="135651"/>
    <lineage>
        <taxon>Eukaryota</taxon>
        <taxon>Metazoa</taxon>
        <taxon>Ecdysozoa</taxon>
        <taxon>Nematoda</taxon>
        <taxon>Chromadorea</taxon>
        <taxon>Rhabditida</taxon>
        <taxon>Rhabditina</taxon>
        <taxon>Rhabditomorpha</taxon>
        <taxon>Rhabditoidea</taxon>
        <taxon>Rhabditidae</taxon>
        <taxon>Peloderinae</taxon>
        <taxon>Caenorhabditis</taxon>
    </lineage>
</organism>
<dbReference type="EMBL" id="GL379828">
    <property type="protein sequence ID" value="EGT50280.1"/>
    <property type="molecule type" value="Genomic_DNA"/>
</dbReference>
<keyword evidence="2" id="KW-1185">Reference proteome</keyword>
<accession>G0N1Z8</accession>
<sequence length="141" mass="16339">MEQRNNGFQTAELETELRPVLSKTNPESLKNLAFKKYVYVALKSVEIRRAFVELLLYEDLSPQEKDFVFDHPVLRAAVLQGMLNYSRGPRPVLNIVATKKRNYFDNNPTEYTFTGLRSFVEFDSYGMDISFSVKKPETENS</sequence>
<proteinExistence type="predicted"/>
<reference evidence="2" key="1">
    <citation type="submission" date="2011-07" db="EMBL/GenBank/DDBJ databases">
        <authorList>
            <consortium name="Caenorhabditis brenneri Sequencing and Analysis Consortium"/>
            <person name="Wilson R.K."/>
        </authorList>
    </citation>
    <scope>NUCLEOTIDE SEQUENCE [LARGE SCALE GENOMIC DNA]</scope>
    <source>
        <strain evidence="2">PB2801</strain>
    </source>
</reference>
<dbReference type="InParanoid" id="G0N1Z8"/>